<keyword evidence="2" id="KW-0328">Glycosyltransferase</keyword>
<keyword evidence="3 5" id="KW-0808">Transferase</keyword>
<evidence type="ECO:0000313" key="6">
    <source>
        <dbReference type="Proteomes" id="UP000593892"/>
    </source>
</evidence>
<feature type="domain" description="Glycosyltransferase 2-like" evidence="4">
    <location>
        <begin position="15"/>
        <end position="186"/>
    </location>
</feature>
<dbReference type="PANTHER" id="PTHR43179:SF12">
    <property type="entry name" value="GALACTOFURANOSYLTRANSFERASE GLFT2"/>
    <property type="match status" value="1"/>
</dbReference>
<comment type="similarity">
    <text evidence="1">Belongs to the glycosyltransferase 2 family.</text>
</comment>
<protein>
    <submittedName>
        <fullName evidence="5">Glycosyltransferase family 2 protein</fullName>
    </submittedName>
</protein>
<dbReference type="InterPro" id="IPR029044">
    <property type="entry name" value="Nucleotide-diphossugar_trans"/>
</dbReference>
<gene>
    <name evidence="5" type="ORF">IRI77_14295</name>
</gene>
<dbReference type="SUPFAM" id="SSF53448">
    <property type="entry name" value="Nucleotide-diphospho-sugar transferases"/>
    <property type="match status" value="1"/>
</dbReference>
<name>A0A7S7NWJ3_PALFE</name>
<dbReference type="Gene3D" id="3.90.550.10">
    <property type="entry name" value="Spore Coat Polysaccharide Biosynthesis Protein SpsA, Chain A"/>
    <property type="match status" value="1"/>
</dbReference>
<accession>A0A7S7NWJ3</accession>
<sequence>MSFQGLEQLPAGFVSVVIVNWNRRALLAECLASLARDQGVPFEVIVVDNGSTDDSVQYIQAFTRSAPYPLTLIENRENRGFCGANNQGIAAARGEFVALLNNDAEADPGWLVALLSVFADPGVGMAASKILVHEDPRIIDKVGHLIYPDGQNRGRGTGELDQGQYDQVEEVLWPDGCACMYRKSMLNTIGAFDEDLFAYGDDAELGLRARICGYRSIYTPYARVRHHRGATLGQLNPLRITLIERNRLLLAVKLFPGSLLWRNGAYYLARLLAGLWAALRKRGEISRFQSPSSKLKAFLALLKGDWQALQMLPSTLRKRRALKPLHRLSPSQVHQLILSHRISLKELSQKVAAPNQP</sequence>
<evidence type="ECO:0000256" key="1">
    <source>
        <dbReference type="ARBA" id="ARBA00006739"/>
    </source>
</evidence>
<dbReference type="KEGG" id="pfer:IRI77_14295"/>
<dbReference type="Pfam" id="PF00535">
    <property type="entry name" value="Glycos_transf_2"/>
    <property type="match status" value="1"/>
</dbReference>
<reference evidence="5 6" key="1">
    <citation type="submission" date="2020-10" db="EMBL/GenBank/DDBJ databases">
        <title>Complete genome sequence of Paludibaculum fermentans P105T, a facultatively anaerobic acidobacterium capable of dissimilatory Fe(III) reduction.</title>
        <authorList>
            <person name="Dedysh S.N."/>
            <person name="Beletsky A.V."/>
            <person name="Kulichevskaya I.S."/>
            <person name="Mardanov A.V."/>
            <person name="Ravin N.V."/>
        </authorList>
    </citation>
    <scope>NUCLEOTIDE SEQUENCE [LARGE SCALE GENOMIC DNA]</scope>
    <source>
        <strain evidence="5 6">P105</strain>
    </source>
</reference>
<keyword evidence="6" id="KW-1185">Reference proteome</keyword>
<dbReference type="AlphaFoldDB" id="A0A7S7NWJ3"/>
<dbReference type="InterPro" id="IPR001173">
    <property type="entry name" value="Glyco_trans_2-like"/>
</dbReference>
<proteinExistence type="inferred from homology"/>
<evidence type="ECO:0000256" key="2">
    <source>
        <dbReference type="ARBA" id="ARBA00022676"/>
    </source>
</evidence>
<dbReference type="EMBL" id="CP063849">
    <property type="protein sequence ID" value="QOY91065.1"/>
    <property type="molecule type" value="Genomic_DNA"/>
</dbReference>
<dbReference type="PANTHER" id="PTHR43179">
    <property type="entry name" value="RHAMNOSYLTRANSFERASE WBBL"/>
    <property type="match status" value="1"/>
</dbReference>
<evidence type="ECO:0000259" key="4">
    <source>
        <dbReference type="Pfam" id="PF00535"/>
    </source>
</evidence>
<dbReference type="Proteomes" id="UP000593892">
    <property type="component" value="Chromosome"/>
</dbReference>
<evidence type="ECO:0000256" key="3">
    <source>
        <dbReference type="ARBA" id="ARBA00022679"/>
    </source>
</evidence>
<dbReference type="CDD" id="cd04186">
    <property type="entry name" value="GT_2_like_c"/>
    <property type="match status" value="1"/>
</dbReference>
<evidence type="ECO:0000313" key="5">
    <source>
        <dbReference type="EMBL" id="QOY91065.1"/>
    </source>
</evidence>
<organism evidence="5 6">
    <name type="scientific">Paludibaculum fermentans</name>
    <dbReference type="NCBI Taxonomy" id="1473598"/>
    <lineage>
        <taxon>Bacteria</taxon>
        <taxon>Pseudomonadati</taxon>
        <taxon>Acidobacteriota</taxon>
        <taxon>Terriglobia</taxon>
        <taxon>Bryobacterales</taxon>
        <taxon>Bryobacteraceae</taxon>
        <taxon>Paludibaculum</taxon>
    </lineage>
</organism>
<dbReference type="GO" id="GO:0016757">
    <property type="term" value="F:glycosyltransferase activity"/>
    <property type="evidence" value="ECO:0007669"/>
    <property type="project" value="UniProtKB-KW"/>
</dbReference>
<dbReference type="RefSeq" id="WP_194452720.1">
    <property type="nucleotide sequence ID" value="NZ_CP063849.1"/>
</dbReference>